<dbReference type="Pfam" id="PF14223">
    <property type="entry name" value="Retrotran_gag_2"/>
    <property type="match status" value="1"/>
</dbReference>
<comment type="caution">
    <text evidence="1">The sequence shown here is derived from an EMBL/GenBank/DDBJ whole genome shotgun (WGS) entry which is preliminary data.</text>
</comment>
<organism evidence="1 2">
    <name type="scientific">Elysia marginata</name>
    <dbReference type="NCBI Taxonomy" id="1093978"/>
    <lineage>
        <taxon>Eukaryota</taxon>
        <taxon>Metazoa</taxon>
        <taxon>Spiralia</taxon>
        <taxon>Lophotrochozoa</taxon>
        <taxon>Mollusca</taxon>
        <taxon>Gastropoda</taxon>
        <taxon>Heterobranchia</taxon>
        <taxon>Euthyneura</taxon>
        <taxon>Panpulmonata</taxon>
        <taxon>Sacoglossa</taxon>
        <taxon>Placobranchoidea</taxon>
        <taxon>Plakobranchidae</taxon>
        <taxon>Elysia</taxon>
    </lineage>
</organism>
<accession>A0AAV4IT97</accession>
<protein>
    <submittedName>
        <fullName evidence="1">CCHC-type zinc finger, nucleic acid binding protein a</fullName>
    </submittedName>
</protein>
<dbReference type="EMBL" id="BMAT01002727">
    <property type="protein sequence ID" value="GFS12502.1"/>
    <property type="molecule type" value="Genomic_DNA"/>
</dbReference>
<evidence type="ECO:0000313" key="2">
    <source>
        <dbReference type="Proteomes" id="UP000762676"/>
    </source>
</evidence>
<dbReference type="Proteomes" id="UP000762676">
    <property type="component" value="Unassembled WGS sequence"/>
</dbReference>
<evidence type="ECO:0000313" key="1">
    <source>
        <dbReference type="EMBL" id="GFS12502.1"/>
    </source>
</evidence>
<keyword evidence="2" id="KW-1185">Reference proteome</keyword>
<dbReference type="AlphaFoldDB" id="A0AAV4IT97"/>
<sequence>MLSPLRILREHNQPRGKPRIITLYTQLTSMTETTSESVTDYVIRAETAAASLRDASETTSDSLLVAMEVKGLPLEFKSFIAVITQRDSIKFFKFKVALRNFEDSDKIRAQESSVMGATHHTPSRPKRWCKNCRSHTHDTSYCRKSKPSNIHYKSFSTSKWCDGRLPKNFQSKES</sequence>
<gene>
    <name evidence="1" type="ORF">ElyMa_001372300</name>
</gene>
<reference evidence="1 2" key="1">
    <citation type="journal article" date="2021" name="Elife">
        <title>Chloroplast acquisition without the gene transfer in kleptoplastic sea slugs, Plakobranchus ocellatus.</title>
        <authorList>
            <person name="Maeda T."/>
            <person name="Takahashi S."/>
            <person name="Yoshida T."/>
            <person name="Shimamura S."/>
            <person name="Takaki Y."/>
            <person name="Nagai Y."/>
            <person name="Toyoda A."/>
            <person name="Suzuki Y."/>
            <person name="Arimoto A."/>
            <person name="Ishii H."/>
            <person name="Satoh N."/>
            <person name="Nishiyama T."/>
            <person name="Hasebe M."/>
            <person name="Maruyama T."/>
            <person name="Minagawa J."/>
            <person name="Obokata J."/>
            <person name="Shigenobu S."/>
        </authorList>
    </citation>
    <scope>NUCLEOTIDE SEQUENCE [LARGE SCALE GENOMIC DNA]</scope>
</reference>
<proteinExistence type="predicted"/>
<name>A0AAV4IT97_9GAST</name>